<keyword evidence="4" id="KW-1185">Reference proteome</keyword>
<feature type="signal peptide" evidence="2">
    <location>
        <begin position="1"/>
        <end position="23"/>
    </location>
</feature>
<feature type="chain" id="PRO_5015638731" description="DUF3300 domain-containing protein" evidence="2">
    <location>
        <begin position="24"/>
        <end position="379"/>
    </location>
</feature>
<dbReference type="AlphaFoldDB" id="A0A2U3QKY8"/>
<sequence length="379" mass="40182">MKNLLVVLAVLMTLILMLSPANAQTDQTSISPPLSQPLVREGDFAMKLADSLKLGASTNESEAESELSAVGIAPRNGWIADYPITPDIVGELQTAVSEAAKAGRLAMAEEAALSAFQDAITEYNLDVQMDASGRDVGDTSGVEYSDSTFMNDYYSSEGPPVVTYYAPPPDYAYLYTWVPYPFWWWNYWFPGFFVLADFDGHDHGGHDRGHDRGRGDHDSGHRGFVSNHYRDPQTGKISRIDPTNRFLGGTLPGKGRSVWSSPSTQSGARSIVNTPRRAPSGQVSTGTTTTGGEYRGYGAPRSSVGTRSSVFDRSVNRGIERSSSDRGFQSRTNAGQPSGRGAVSGTGTRGAGAGAGSSRGGGGGFRSGGGGFHGGGGRR</sequence>
<protein>
    <recommendedName>
        <fullName evidence="5">DUF3300 domain-containing protein</fullName>
    </recommendedName>
</protein>
<keyword evidence="2" id="KW-0732">Signal</keyword>
<feature type="compositionally biased region" description="Basic and acidic residues" evidence="1">
    <location>
        <begin position="204"/>
        <end position="221"/>
    </location>
</feature>
<gene>
    <name evidence="3" type="ORF">NBG4_90025</name>
</gene>
<evidence type="ECO:0000256" key="2">
    <source>
        <dbReference type="SAM" id="SignalP"/>
    </source>
</evidence>
<name>A0A2U3QKY8_9BACT</name>
<evidence type="ECO:0000313" key="4">
    <source>
        <dbReference type="Proteomes" id="UP000245125"/>
    </source>
</evidence>
<proteinExistence type="predicted"/>
<feature type="compositionally biased region" description="Polar residues" evidence="1">
    <location>
        <begin position="258"/>
        <end position="273"/>
    </location>
</feature>
<evidence type="ECO:0000256" key="1">
    <source>
        <dbReference type="SAM" id="MobiDB-lite"/>
    </source>
</evidence>
<dbReference type="Proteomes" id="UP000245125">
    <property type="component" value="Unassembled WGS sequence"/>
</dbReference>
<feature type="compositionally biased region" description="Basic and acidic residues" evidence="1">
    <location>
        <begin position="314"/>
        <end position="324"/>
    </location>
</feature>
<feature type="region of interest" description="Disordered" evidence="1">
    <location>
        <begin position="204"/>
        <end position="379"/>
    </location>
</feature>
<dbReference type="EMBL" id="OUUY01000141">
    <property type="protein sequence ID" value="SPQ02081.1"/>
    <property type="molecule type" value="Genomic_DNA"/>
</dbReference>
<feature type="compositionally biased region" description="Polar residues" evidence="1">
    <location>
        <begin position="325"/>
        <end position="336"/>
    </location>
</feature>
<dbReference type="OrthoDB" id="5396976at2"/>
<evidence type="ECO:0000313" key="3">
    <source>
        <dbReference type="EMBL" id="SPQ02081.1"/>
    </source>
</evidence>
<accession>A0A2U3QKY8</accession>
<feature type="compositionally biased region" description="Gly residues" evidence="1">
    <location>
        <begin position="342"/>
        <end position="379"/>
    </location>
</feature>
<evidence type="ECO:0008006" key="5">
    <source>
        <dbReference type="Google" id="ProtNLM"/>
    </source>
</evidence>
<reference evidence="4" key="1">
    <citation type="submission" date="2018-03" db="EMBL/GenBank/DDBJ databases">
        <authorList>
            <person name="Zecchin S."/>
        </authorList>
    </citation>
    <scope>NUCLEOTIDE SEQUENCE [LARGE SCALE GENOMIC DNA]</scope>
</reference>
<organism evidence="3 4">
    <name type="scientific">Candidatus Sulfobium mesophilum</name>
    <dbReference type="NCBI Taxonomy" id="2016548"/>
    <lineage>
        <taxon>Bacteria</taxon>
        <taxon>Pseudomonadati</taxon>
        <taxon>Nitrospirota</taxon>
        <taxon>Nitrospiria</taxon>
        <taxon>Nitrospirales</taxon>
        <taxon>Nitrospiraceae</taxon>
        <taxon>Candidatus Sulfobium</taxon>
    </lineage>
</organism>